<dbReference type="InterPro" id="IPR043502">
    <property type="entry name" value="DNA/RNA_pol_sf"/>
</dbReference>
<dbReference type="SUPFAM" id="SSF56672">
    <property type="entry name" value="DNA/RNA polymerases"/>
    <property type="match status" value="1"/>
</dbReference>
<name>Q10LM4_ORYSJ</name>
<feature type="region of interest" description="Disordered" evidence="2">
    <location>
        <begin position="519"/>
        <end position="539"/>
    </location>
</feature>
<feature type="compositionally biased region" description="Acidic residues" evidence="2">
    <location>
        <begin position="981"/>
        <end position="1011"/>
    </location>
</feature>
<dbReference type="Pfam" id="PF25597">
    <property type="entry name" value="SH3_retrovirus"/>
    <property type="match status" value="1"/>
</dbReference>
<evidence type="ECO:0000313" key="4">
    <source>
        <dbReference type="EMBL" id="ABF95875.1"/>
    </source>
</evidence>
<reference evidence="4" key="2">
    <citation type="submission" date="2006-06" db="EMBL/GenBank/DDBJ databases">
        <authorList>
            <person name="Buell R."/>
            <person name="Wing R.A."/>
            <person name="McCombie W.A."/>
            <person name="Ouyang S."/>
        </authorList>
    </citation>
    <scope>NUCLEOTIDE SEQUENCE</scope>
</reference>
<evidence type="ECO:0000259" key="3">
    <source>
        <dbReference type="PROSITE" id="PS50994"/>
    </source>
</evidence>
<dbReference type="EMBL" id="DP000009">
    <property type="protein sequence ID" value="ABF95875.1"/>
    <property type="molecule type" value="Genomic_DNA"/>
</dbReference>
<keyword evidence="1" id="KW-0064">Aspartyl protease</keyword>
<dbReference type="PANTHER" id="PTHR11439">
    <property type="entry name" value="GAG-POL-RELATED RETROTRANSPOSON"/>
    <property type="match status" value="1"/>
</dbReference>
<feature type="region of interest" description="Disordered" evidence="2">
    <location>
        <begin position="562"/>
        <end position="602"/>
    </location>
</feature>
<evidence type="ECO:0000256" key="2">
    <source>
        <dbReference type="SAM" id="MobiDB-lite"/>
    </source>
</evidence>
<sequence>MKKLKKEGKKIEAFIGEWDSNEESSASSGSEEEGGEDASSKKKKMAVVAMKDAPSLFAPLCLMAKGSSKVTSLSDSDSDDDCDDVSYDELVSMFEELHAYNKKEIVKFKALKKDHPSLEVLYEELKTSHERLTISHEKLKEAHDNLLSTTQHGALIDVGISCDLLDNSATCHIAHVASSSISTSCDDFVDMLSSSSSSCISICDASLVVENNELKEQVAKLNKSLERCFKGKNTLDKILSEQRCILNKEGLGFIPKKGKKPSHRATHFVKNNGRLMMVALLLDMWVPLYSVVNYRTGVSHWVLDSGCTQHMTGDRAMFTTFEVGGKEQEKVTFGDNSKGKSIVAELFKKFAKRAQNEFNCTLVKIRSDNGSEFKNTNIEDYCDDLGIKHELSATYSPQQNGVVERKNRTLIEMARTMLDEYGVSDSFWAEAINTACHATNRLYLHRLLKKTSYELIVGRKPNVAYFRVFGCKCYIYRKGVRLTKFESRCDEGFLLGYASNSKAYRVYNKNKGIVEETADVQFDETNGSQEGRENLDDVGDEGLMRSMKNMSIGDVKPIEVEDMSSTSTQDEPSTSAMPSQAQVEVEEEKAQDPPMPPRIHTAVSKDHPIDQIIGTKWVFRNKMRTGFTQVEGLDFCETFAPVARLEAIRILLAFASCFDIKLFQMDVKSAFLNGEIAELVFVEQPPGFEDPKNPNHVYKLSKALYGLKQAPRAWYERLRDFLLSKDFKIGKVDTTLFTKIIGDDFFVCQIYVDDIIFGSTSEVFCKEFGDMMYREFEMPMIGELSFFPRLQIKQLKDGTFMSQTKYINDLLKRFGLEDAKPIKTPMATNGHLDLDEGGKPVDLKLYRSMIGSLLYLTTSRPDIMFSVCMCARFQAAPKECHLVAMKRILRYLKHSSTIGLWYPKGAKFKLVGYSDSDYAGCKVDRKSTSGSCQMLGRSLVSWSSKKQNSVALSTAEAEYVLAVMPPRTRHGRRAPTPDPVSEPEELSGDEYTQSDEEVEANVEGASEEASGDDVSGSGEDEDEGSDDMHIDPSIQFVVNMRNPSQYTILRHHGQFLRPRDTPDPRFHTAFQKYVYEQVYAGKAFAKHKWIFWRDINETLEFEGLQDLFKTVGVDRILTLKQDYNEYLIRRFYATVWVAGDYSEMKWMSETLQCSISRRQFRRLLNIRLDFGDDLHEEHTHNPLSIDYLSQFYEDGVRYTHGKVAGLRTIPSVVNRIVRATILPRLGNNDDISGVAWHVIDEIIQGRQFDIVSLMMQETAISKGTFTQGIYYAPYVMRLIQDKLGAAGQNLKKLKQYKPRLQLGAPRAPRAAPSSHPGASSSSAPPPPPGYDPNAFFHPQYAYFGMQPNE</sequence>
<proteinExistence type="predicted"/>
<dbReference type="InterPro" id="IPR036397">
    <property type="entry name" value="RNaseH_sf"/>
</dbReference>
<accession>Q10LM4</accession>
<evidence type="ECO:0000256" key="1">
    <source>
        <dbReference type="ARBA" id="ARBA00022750"/>
    </source>
</evidence>
<dbReference type="GO" id="GO:0004190">
    <property type="term" value="F:aspartic-type endopeptidase activity"/>
    <property type="evidence" value="ECO:0007669"/>
    <property type="project" value="UniProtKB-KW"/>
</dbReference>
<feature type="domain" description="Integrase catalytic" evidence="3">
    <location>
        <begin position="292"/>
        <end position="460"/>
    </location>
</feature>
<dbReference type="Pfam" id="PF07727">
    <property type="entry name" value="RVT_2"/>
    <property type="match status" value="1"/>
</dbReference>
<dbReference type="InterPro" id="IPR013103">
    <property type="entry name" value="RVT_2"/>
</dbReference>
<organism evidence="4">
    <name type="scientific">Oryza sativa subsp. japonica</name>
    <name type="common">Rice</name>
    <dbReference type="NCBI Taxonomy" id="39947"/>
    <lineage>
        <taxon>Eukaryota</taxon>
        <taxon>Viridiplantae</taxon>
        <taxon>Streptophyta</taxon>
        <taxon>Embryophyta</taxon>
        <taxon>Tracheophyta</taxon>
        <taxon>Spermatophyta</taxon>
        <taxon>Magnoliopsida</taxon>
        <taxon>Liliopsida</taxon>
        <taxon>Poales</taxon>
        <taxon>Poaceae</taxon>
        <taxon>BOP clade</taxon>
        <taxon>Oryzoideae</taxon>
        <taxon>Oryzeae</taxon>
        <taxon>Oryzinae</taxon>
        <taxon>Oryza</taxon>
        <taxon>Oryza sativa</taxon>
    </lineage>
</organism>
<feature type="compositionally biased region" description="Low complexity" evidence="2">
    <location>
        <begin position="1303"/>
        <end position="1322"/>
    </location>
</feature>
<feature type="compositionally biased region" description="Polar residues" evidence="2">
    <location>
        <begin position="563"/>
        <end position="582"/>
    </location>
</feature>
<feature type="region of interest" description="Disordered" evidence="2">
    <location>
        <begin position="966"/>
        <end position="1029"/>
    </location>
</feature>
<feature type="region of interest" description="Disordered" evidence="2">
    <location>
        <begin position="15"/>
        <end position="45"/>
    </location>
</feature>
<dbReference type="Pfam" id="PF22936">
    <property type="entry name" value="Pol_BBD"/>
    <property type="match status" value="1"/>
</dbReference>
<dbReference type="PANTHER" id="PTHR11439:SF483">
    <property type="entry name" value="PEPTIDE SYNTHASE GLIP-LIKE, PUTATIVE (AFU_ORTHOLOGUE AFUA_3G12920)-RELATED"/>
    <property type="match status" value="1"/>
</dbReference>
<keyword evidence="1" id="KW-0378">Hydrolase</keyword>
<protein>
    <submittedName>
        <fullName evidence="4">Retrotransposon protein, putative, unclassified</fullName>
    </submittedName>
</protein>
<dbReference type="Gene3D" id="3.30.420.10">
    <property type="entry name" value="Ribonuclease H-like superfamily/Ribonuclease H"/>
    <property type="match status" value="1"/>
</dbReference>
<dbReference type="InterPro" id="IPR012337">
    <property type="entry name" value="RNaseH-like_sf"/>
</dbReference>
<dbReference type="GO" id="GO:0003676">
    <property type="term" value="F:nucleic acid binding"/>
    <property type="evidence" value="ECO:0007669"/>
    <property type="project" value="InterPro"/>
</dbReference>
<reference evidence="4" key="1">
    <citation type="journal article" date="2005" name="Genome Res.">
        <title>Sequence, annotation, and analysis of synteny between rice chromosome 3 and diverged grass species.</title>
        <authorList>
            <consortium name="Rice Chromosome 3 Sequencing Consortium"/>
            <person name="Buell C.R."/>
            <person name="Yuan Q."/>
            <person name="Ouyang S."/>
            <person name="Liu J."/>
            <person name="Zhu W."/>
            <person name="Wang A."/>
            <person name="Maiti R."/>
            <person name="Haas B."/>
            <person name="Wortman J."/>
            <person name="Pertea M."/>
            <person name="Jones K.M."/>
            <person name="Kim M."/>
            <person name="Overton L."/>
            <person name="Tsitrin T."/>
            <person name="Fadrosh D."/>
            <person name="Bera J."/>
            <person name="Weaver B."/>
            <person name="Jin S."/>
            <person name="Johri S."/>
            <person name="Reardon M."/>
            <person name="Webb K."/>
            <person name="Hill J."/>
            <person name="Moffat K."/>
            <person name="Tallon L."/>
            <person name="Van Aken S."/>
            <person name="Lewis M."/>
            <person name="Utterback T."/>
            <person name="Feldblyum T."/>
            <person name="Zismann V."/>
            <person name="Iobst S."/>
            <person name="Hsiao J."/>
            <person name="de Vazeille A.R."/>
            <person name="Salzberg S.L."/>
            <person name="White O."/>
            <person name="Fraser C."/>
            <person name="Yu Y."/>
            <person name="Kim H."/>
            <person name="Rambo T."/>
            <person name="Currie J."/>
            <person name="Collura K."/>
            <person name="Kernodle-Thompson S."/>
            <person name="Wei F."/>
            <person name="Kudrna K."/>
            <person name="Ammiraju J.S."/>
            <person name="Luo M."/>
            <person name="Goicoechea J.L."/>
            <person name="Wing R.A."/>
            <person name="Henry D."/>
            <person name="Oates R."/>
            <person name="Palmer M."/>
            <person name="Pries G."/>
            <person name="Saski C."/>
            <person name="Simmons J."/>
            <person name="Soderlund C."/>
            <person name="Nelson W."/>
            <person name="de la Bastide M."/>
            <person name="Spiegel L."/>
            <person name="Nascimento L."/>
            <person name="Huang E."/>
            <person name="Preston R."/>
            <person name="Zutavern T."/>
            <person name="Palmer L."/>
            <person name="O'Shaughnessy A."/>
            <person name="Dike S."/>
            <person name="McCombie W.R."/>
            <person name="Minx P."/>
            <person name="Cordum H."/>
            <person name="Wilson R."/>
            <person name="Jin W."/>
            <person name="Lee H.R."/>
            <person name="Jiang J."/>
            <person name="Jackson S."/>
        </authorList>
    </citation>
    <scope>NUCLEOTIDE SEQUENCE [LARGE SCALE GENOMIC DNA]</scope>
</reference>
<dbReference type="SUPFAM" id="SSF53098">
    <property type="entry name" value="Ribonuclease H-like"/>
    <property type="match status" value="1"/>
</dbReference>
<dbReference type="PROSITE" id="PS50994">
    <property type="entry name" value="INTEGRASE"/>
    <property type="match status" value="1"/>
</dbReference>
<gene>
    <name evidence="4" type="ordered locus">LOC_Os03g22300</name>
</gene>
<dbReference type="GO" id="GO:0015074">
    <property type="term" value="P:DNA integration"/>
    <property type="evidence" value="ECO:0007669"/>
    <property type="project" value="InterPro"/>
</dbReference>
<keyword evidence="1" id="KW-0645">Protease</keyword>
<dbReference type="InterPro" id="IPR001584">
    <property type="entry name" value="Integrase_cat-core"/>
</dbReference>
<feature type="region of interest" description="Disordered" evidence="2">
    <location>
        <begin position="1303"/>
        <end position="1335"/>
    </location>
</feature>
<dbReference type="InterPro" id="IPR057670">
    <property type="entry name" value="SH3_retrovirus"/>
</dbReference>
<dbReference type="CDD" id="cd09272">
    <property type="entry name" value="RNase_HI_RT_Ty1"/>
    <property type="match status" value="1"/>
</dbReference>
<dbReference type="InterPro" id="IPR054722">
    <property type="entry name" value="PolX-like_BBD"/>
</dbReference>